<feature type="transmembrane region" description="Helical" evidence="9">
    <location>
        <begin position="571"/>
        <end position="588"/>
    </location>
</feature>
<dbReference type="Pfam" id="PF00654">
    <property type="entry name" value="Voltage_CLC"/>
    <property type="match status" value="1"/>
</dbReference>
<dbReference type="InterPro" id="IPR001807">
    <property type="entry name" value="ClC"/>
</dbReference>
<keyword evidence="3 9" id="KW-0812">Transmembrane</keyword>
<keyword evidence="11" id="KW-1185">Reference proteome</keyword>
<evidence type="ECO:0000256" key="1">
    <source>
        <dbReference type="ARBA" id="ARBA00004141"/>
    </source>
</evidence>
<evidence type="ECO:0000256" key="7">
    <source>
        <dbReference type="ARBA" id="ARBA00023214"/>
    </source>
</evidence>
<reference evidence="10" key="2">
    <citation type="submission" date="2021-01" db="EMBL/GenBank/DDBJ databases">
        <authorList>
            <person name="Schikora-Tamarit M.A."/>
        </authorList>
    </citation>
    <scope>NUCLEOTIDE SEQUENCE</scope>
    <source>
        <strain evidence="10">CBS2887</strain>
    </source>
</reference>
<dbReference type="AlphaFoldDB" id="A0A9P8Q9Q1"/>
<feature type="transmembrane region" description="Helical" evidence="9">
    <location>
        <begin position="401"/>
        <end position="423"/>
    </location>
</feature>
<feature type="transmembrane region" description="Helical" evidence="9">
    <location>
        <begin position="532"/>
        <end position="551"/>
    </location>
</feature>
<evidence type="ECO:0000256" key="2">
    <source>
        <dbReference type="ARBA" id="ARBA00022448"/>
    </source>
</evidence>
<keyword evidence="7" id="KW-0868">Chloride</keyword>
<evidence type="ECO:0000256" key="5">
    <source>
        <dbReference type="ARBA" id="ARBA00023065"/>
    </source>
</evidence>
<feature type="region of interest" description="Disordered" evidence="8">
    <location>
        <begin position="82"/>
        <end position="106"/>
    </location>
</feature>
<dbReference type="InterPro" id="IPR046342">
    <property type="entry name" value="CBS_dom_sf"/>
</dbReference>
<dbReference type="Proteomes" id="UP000774326">
    <property type="component" value="Unassembled WGS sequence"/>
</dbReference>
<proteinExistence type="predicted"/>
<dbReference type="PRINTS" id="PR00762">
    <property type="entry name" value="CLCHANNEL"/>
</dbReference>
<feature type="region of interest" description="Disordered" evidence="8">
    <location>
        <begin position="1"/>
        <end position="38"/>
    </location>
</feature>
<feature type="compositionally biased region" description="Polar residues" evidence="8">
    <location>
        <begin position="85"/>
        <end position="94"/>
    </location>
</feature>
<organism evidence="10 11">
    <name type="scientific">Wickerhamomyces pijperi</name>
    <name type="common">Yeast</name>
    <name type="synonym">Pichia pijperi</name>
    <dbReference type="NCBI Taxonomy" id="599730"/>
    <lineage>
        <taxon>Eukaryota</taxon>
        <taxon>Fungi</taxon>
        <taxon>Dikarya</taxon>
        <taxon>Ascomycota</taxon>
        <taxon>Saccharomycotina</taxon>
        <taxon>Saccharomycetes</taxon>
        <taxon>Phaffomycetales</taxon>
        <taxon>Wickerhamomycetaceae</taxon>
        <taxon>Wickerhamomyces</taxon>
    </lineage>
</organism>
<reference evidence="10" key="1">
    <citation type="journal article" date="2021" name="Open Biol.">
        <title>Shared evolutionary footprints suggest mitochondrial oxidative damage underlies multiple complex I losses in fungi.</title>
        <authorList>
            <person name="Schikora-Tamarit M.A."/>
            <person name="Marcet-Houben M."/>
            <person name="Nosek J."/>
            <person name="Gabaldon T."/>
        </authorList>
    </citation>
    <scope>NUCLEOTIDE SEQUENCE</scope>
    <source>
        <strain evidence="10">CBS2887</strain>
    </source>
</reference>
<feature type="transmembrane region" description="Helical" evidence="9">
    <location>
        <begin position="493"/>
        <end position="511"/>
    </location>
</feature>
<sequence length="982" mass="109606">MKTKPNSYRKQPTDFQTTSHELSNSELTDSSTSLDIDPVTTTATTRVISYPLPKLGQSKSFHSAMPSPQQQLRMSESTPLLAAPTTVNNNNTKDQTSKRDTQQSNLLNIPLPKRPEMLNRSLTFDVLNLRQRNPGTPLIIPYNSIGDQPDSESVSNHNSHTDYFSFAHDQIDNVLQLSESRTDTGSGTATTTQRDYYDDFTSVDWVKDSIKESQRQHKLNKKNGVRGTIVRFLDKCQDWILISLVACIFSLVAFFIDKSESTLIDLKSGYCQSNWLLNESSCCSVSKQPCDAPSVETCTNWILWSSKFHTVDDTLIPVEFLIYLVLSITLAYLSVRITLTTKTTANSLSSLHLDSNLSSSSSSSNSKNKKKNKPRTIYSAYGSGVPEVKTIISGFIIRKYLGTYTLIAKASALVFAIASGMSLGKEGPFVHLATCVGNIMSRLFRKFNDSELERRQILSAAASAGVACAFGSPLGGVLFSLEEVSYYLPGNQLFKTFFCAIMSLLFLRFLNPYGTGKTVLFEINYTSDWNPYEIALFVIIGIVGGLFGALFCKFTMWWPTWFRTKSYIKDHPITEVLLIAGFTALISYGNEYTRIGTPELLLKLSSPCFSSGDYTGDKGLCPLDFTNIPEELHKLLSALVIKIVLTGVTFGIKVPAGVYVPSMVIGALFGRAFAMSIQYLAITQPEYFLFLGSNYYDGTSPIVDFGIYAMIAAASFMAGVTRMNVTLATIMFELTSSYTFVLPISISIAVSNWVAYAIEPRSLYELLIFKNNFPFLANKKLHDFTSFSDLRELLRDSVTDLNIAIEQGISYVRLDEMQRKLTQLQNEGLIDGCIPLVQTDNGDLVGMLSAPELELALDQIMKFCFNFEMDPKDISIKLFCGKELDDSNNSQDLSDLQSLESSIFKINRNQDNLDEILTELTDFTRIIEFSPVMIDINSPLSLVEIIFTKLGNRSICVMENGKFAGFLHKKIFIDYCRDKMIL</sequence>
<feature type="transmembrane region" description="Helical" evidence="9">
    <location>
        <begin position="320"/>
        <end position="339"/>
    </location>
</feature>
<accession>A0A9P8Q9Q1</accession>
<evidence type="ECO:0000256" key="9">
    <source>
        <dbReference type="SAM" id="Phobius"/>
    </source>
</evidence>
<feature type="transmembrane region" description="Helical" evidence="9">
    <location>
        <begin position="457"/>
        <end position="481"/>
    </location>
</feature>
<evidence type="ECO:0000313" key="10">
    <source>
        <dbReference type="EMBL" id="KAH3686608.1"/>
    </source>
</evidence>
<dbReference type="OrthoDB" id="44789at2759"/>
<feature type="transmembrane region" description="Helical" evidence="9">
    <location>
        <begin position="658"/>
        <end position="681"/>
    </location>
</feature>
<dbReference type="GO" id="GO:0005886">
    <property type="term" value="C:plasma membrane"/>
    <property type="evidence" value="ECO:0007669"/>
    <property type="project" value="TreeGrafter"/>
</dbReference>
<dbReference type="InterPro" id="IPR014743">
    <property type="entry name" value="Cl-channel_core"/>
</dbReference>
<keyword evidence="6 9" id="KW-0472">Membrane</keyword>
<dbReference type="GO" id="GO:0005794">
    <property type="term" value="C:Golgi apparatus"/>
    <property type="evidence" value="ECO:0007669"/>
    <property type="project" value="TreeGrafter"/>
</dbReference>
<dbReference type="PANTHER" id="PTHR45711:SF3">
    <property type="entry name" value="CLC CHANNEL"/>
    <property type="match status" value="1"/>
</dbReference>
<evidence type="ECO:0008006" key="12">
    <source>
        <dbReference type="Google" id="ProtNLM"/>
    </source>
</evidence>
<evidence type="ECO:0000313" key="11">
    <source>
        <dbReference type="Proteomes" id="UP000774326"/>
    </source>
</evidence>
<dbReference type="CDD" id="cd03684">
    <property type="entry name" value="ClC_3_like"/>
    <property type="match status" value="1"/>
</dbReference>
<dbReference type="Gene3D" id="1.10.3080.10">
    <property type="entry name" value="Clc chloride channel"/>
    <property type="match status" value="1"/>
</dbReference>
<keyword evidence="5" id="KW-0406">Ion transport</keyword>
<evidence type="ECO:0000256" key="6">
    <source>
        <dbReference type="ARBA" id="ARBA00023136"/>
    </source>
</evidence>
<comment type="subcellular location">
    <subcellularLocation>
        <location evidence="1">Membrane</location>
        <topology evidence="1">Multi-pass membrane protein</topology>
    </subcellularLocation>
</comment>
<dbReference type="SUPFAM" id="SSF81340">
    <property type="entry name" value="Clc chloride channel"/>
    <property type="match status" value="1"/>
</dbReference>
<gene>
    <name evidence="10" type="ORF">WICPIJ_002407</name>
</gene>
<feature type="compositionally biased region" description="Polar residues" evidence="8">
    <location>
        <begin position="57"/>
        <end position="75"/>
    </location>
</feature>
<keyword evidence="2" id="KW-0813">Transport</keyword>
<feature type="transmembrane region" description="Helical" evidence="9">
    <location>
        <begin position="702"/>
        <end position="720"/>
    </location>
</feature>
<dbReference type="SUPFAM" id="SSF54631">
    <property type="entry name" value="CBS-domain pair"/>
    <property type="match status" value="1"/>
</dbReference>
<dbReference type="GO" id="GO:0005769">
    <property type="term" value="C:early endosome"/>
    <property type="evidence" value="ECO:0007669"/>
    <property type="project" value="TreeGrafter"/>
</dbReference>
<dbReference type="GO" id="GO:0005247">
    <property type="term" value="F:voltage-gated chloride channel activity"/>
    <property type="evidence" value="ECO:0007669"/>
    <property type="project" value="TreeGrafter"/>
</dbReference>
<comment type="caution">
    <text evidence="10">The sequence shown here is derived from an EMBL/GenBank/DDBJ whole genome shotgun (WGS) entry which is preliminary data.</text>
</comment>
<dbReference type="EMBL" id="JAEUBG010001292">
    <property type="protein sequence ID" value="KAH3686608.1"/>
    <property type="molecule type" value="Genomic_DNA"/>
</dbReference>
<protein>
    <recommendedName>
        <fullName evidence="12">Chloride channel protein</fullName>
    </recommendedName>
</protein>
<dbReference type="PANTHER" id="PTHR45711">
    <property type="entry name" value="CHLORIDE CHANNEL PROTEIN"/>
    <property type="match status" value="1"/>
</dbReference>
<dbReference type="FunFam" id="1.10.3080.10:FF:000030">
    <property type="entry name" value="Chloride channel protein"/>
    <property type="match status" value="1"/>
</dbReference>
<feature type="transmembrane region" description="Helical" evidence="9">
    <location>
        <begin position="740"/>
        <end position="758"/>
    </location>
</feature>
<feature type="transmembrane region" description="Helical" evidence="9">
    <location>
        <begin position="239"/>
        <end position="256"/>
    </location>
</feature>
<feature type="region of interest" description="Disordered" evidence="8">
    <location>
        <begin position="56"/>
        <end position="75"/>
    </location>
</feature>
<evidence type="ECO:0000256" key="8">
    <source>
        <dbReference type="SAM" id="MobiDB-lite"/>
    </source>
</evidence>
<name>A0A9P8Q9Q1_WICPI</name>
<keyword evidence="4 9" id="KW-1133">Transmembrane helix</keyword>
<evidence type="ECO:0000256" key="4">
    <source>
        <dbReference type="ARBA" id="ARBA00022989"/>
    </source>
</evidence>
<evidence type="ECO:0000256" key="3">
    <source>
        <dbReference type="ARBA" id="ARBA00022692"/>
    </source>
</evidence>
<feature type="transmembrane region" description="Helical" evidence="9">
    <location>
        <begin position="429"/>
        <end position="445"/>
    </location>
</feature>